<dbReference type="EMBL" id="VYZN01000004">
    <property type="protein sequence ID" value="KAE9543902.1"/>
    <property type="molecule type" value="Genomic_DNA"/>
</dbReference>
<evidence type="ECO:0000313" key="3">
    <source>
        <dbReference type="Proteomes" id="UP000475862"/>
    </source>
</evidence>
<dbReference type="Proteomes" id="UP000475862">
    <property type="component" value="Unassembled WGS sequence"/>
</dbReference>
<keyword evidence="1" id="KW-1133">Transmembrane helix</keyword>
<dbReference type="AlphaFoldDB" id="A0A6G0U6J3"/>
<keyword evidence="3" id="KW-1185">Reference proteome</keyword>
<comment type="caution">
    <text evidence="2">The sequence shown here is derived from an EMBL/GenBank/DDBJ whole genome shotgun (WGS) entry which is preliminary data.</text>
</comment>
<feature type="transmembrane region" description="Helical" evidence="1">
    <location>
        <begin position="21"/>
        <end position="39"/>
    </location>
</feature>
<accession>A0A6G0U6J3</accession>
<keyword evidence="1" id="KW-0472">Membrane</keyword>
<proteinExistence type="predicted"/>
<name>A0A6G0U6J3_APHGL</name>
<gene>
    <name evidence="2" type="ORF">AGLY_001880</name>
</gene>
<organism evidence="2 3">
    <name type="scientific">Aphis glycines</name>
    <name type="common">Soybean aphid</name>
    <dbReference type="NCBI Taxonomy" id="307491"/>
    <lineage>
        <taxon>Eukaryota</taxon>
        <taxon>Metazoa</taxon>
        <taxon>Ecdysozoa</taxon>
        <taxon>Arthropoda</taxon>
        <taxon>Hexapoda</taxon>
        <taxon>Insecta</taxon>
        <taxon>Pterygota</taxon>
        <taxon>Neoptera</taxon>
        <taxon>Paraneoptera</taxon>
        <taxon>Hemiptera</taxon>
        <taxon>Sternorrhyncha</taxon>
        <taxon>Aphidomorpha</taxon>
        <taxon>Aphidoidea</taxon>
        <taxon>Aphididae</taxon>
        <taxon>Aphidini</taxon>
        <taxon>Aphis</taxon>
        <taxon>Aphis</taxon>
    </lineage>
</organism>
<protein>
    <submittedName>
        <fullName evidence="2">Uncharacterized protein</fullName>
    </submittedName>
</protein>
<sequence length="173" mass="20556">MEIIKDAMKMNRLIVKKMYTIFLVTHNSIIGINLFVTYVKSIKFVVNSKSIYQLSNLKVCKNASVFYFKVFLTTEIFDFSKNSKNQKNLKIEYKKDVKVTKMWFLSKVKKCNAKFFINVPSNNYKESWGYHYRKNFMGIFEIKTNNMVEDNSSENVKIIYTSVRDNDRSLLKR</sequence>
<evidence type="ECO:0000313" key="2">
    <source>
        <dbReference type="EMBL" id="KAE9543902.1"/>
    </source>
</evidence>
<reference evidence="2 3" key="1">
    <citation type="submission" date="2019-08" db="EMBL/GenBank/DDBJ databases">
        <title>The genome of the soybean aphid Biotype 1, its phylome, world population structure and adaptation to the North American continent.</title>
        <authorList>
            <person name="Giordano R."/>
            <person name="Donthu R.K."/>
            <person name="Hernandez A.G."/>
            <person name="Wright C.L."/>
            <person name="Zimin A.V."/>
        </authorList>
    </citation>
    <scope>NUCLEOTIDE SEQUENCE [LARGE SCALE GENOMIC DNA]</scope>
    <source>
        <tissue evidence="2">Whole aphids</tissue>
    </source>
</reference>
<keyword evidence="1" id="KW-0812">Transmembrane</keyword>
<evidence type="ECO:0000256" key="1">
    <source>
        <dbReference type="SAM" id="Phobius"/>
    </source>
</evidence>